<dbReference type="RefSeq" id="WP_226604164.1">
    <property type="nucleotide sequence ID" value="NZ_JAJAQI010000003.1"/>
</dbReference>
<evidence type="ECO:0000256" key="3">
    <source>
        <dbReference type="SAM" id="MobiDB-lite"/>
    </source>
</evidence>
<feature type="region of interest" description="Disordered" evidence="3">
    <location>
        <begin position="1"/>
        <end position="20"/>
    </location>
</feature>
<evidence type="ECO:0000256" key="2">
    <source>
        <dbReference type="ARBA" id="ARBA00022679"/>
    </source>
</evidence>
<keyword evidence="1 4" id="KW-0328">Glycosyltransferase</keyword>
<dbReference type="PANTHER" id="PTHR12526:SF510">
    <property type="entry name" value="D-INOSITOL 3-PHOSPHATE GLYCOSYLTRANSFERASE"/>
    <property type="match status" value="1"/>
</dbReference>
<dbReference type="AlphaFoldDB" id="A0A9X1L942"/>
<comment type="caution">
    <text evidence="4">The sequence shown here is derived from an EMBL/GenBank/DDBJ whole genome shotgun (WGS) entry which is preliminary data.</text>
</comment>
<evidence type="ECO:0000313" key="5">
    <source>
        <dbReference type="Proteomes" id="UP001139311"/>
    </source>
</evidence>
<dbReference type="Gene3D" id="3.40.50.2000">
    <property type="entry name" value="Glycogen Phosphorylase B"/>
    <property type="match status" value="2"/>
</dbReference>
<dbReference type="GO" id="GO:0016757">
    <property type="term" value="F:glycosyltransferase activity"/>
    <property type="evidence" value="ECO:0007669"/>
    <property type="project" value="UniProtKB-KW"/>
</dbReference>
<dbReference type="PANTHER" id="PTHR12526">
    <property type="entry name" value="GLYCOSYLTRANSFERASE"/>
    <property type="match status" value="1"/>
</dbReference>
<protein>
    <submittedName>
        <fullName evidence="4">Glycosyltransferase</fullName>
        <ecNumber evidence="4">2.4.-.-</ecNumber>
    </submittedName>
</protein>
<feature type="compositionally biased region" description="Low complexity" evidence="3">
    <location>
        <begin position="1"/>
        <end position="15"/>
    </location>
</feature>
<keyword evidence="2 4" id="KW-0808">Transferase</keyword>
<dbReference type="SUPFAM" id="SSF53756">
    <property type="entry name" value="UDP-Glycosyltransferase/glycogen phosphorylase"/>
    <property type="match status" value="1"/>
</dbReference>
<gene>
    <name evidence="4" type="ORF">LHA35_02715</name>
</gene>
<proteinExistence type="predicted"/>
<evidence type="ECO:0000256" key="1">
    <source>
        <dbReference type="ARBA" id="ARBA00022676"/>
    </source>
</evidence>
<organism evidence="4 5">
    <name type="scientific">Roseicella aerolata</name>
    <dbReference type="NCBI Taxonomy" id="2883479"/>
    <lineage>
        <taxon>Bacteria</taxon>
        <taxon>Pseudomonadati</taxon>
        <taxon>Pseudomonadota</taxon>
        <taxon>Alphaproteobacteria</taxon>
        <taxon>Acetobacterales</taxon>
        <taxon>Roseomonadaceae</taxon>
        <taxon>Roseicella</taxon>
    </lineage>
</organism>
<dbReference type="Pfam" id="PF13692">
    <property type="entry name" value="Glyco_trans_1_4"/>
    <property type="match status" value="1"/>
</dbReference>
<evidence type="ECO:0000313" key="4">
    <source>
        <dbReference type="EMBL" id="MCB4820643.1"/>
    </source>
</evidence>
<accession>A0A9X1L942</accession>
<reference evidence="4" key="1">
    <citation type="submission" date="2021-10" db="EMBL/GenBank/DDBJ databases">
        <title>Roseicella aerolatum sp. nov., isolated from aerosols of e-waste dismantling site.</title>
        <authorList>
            <person name="Qin T."/>
        </authorList>
    </citation>
    <scope>NUCLEOTIDE SEQUENCE</scope>
    <source>
        <strain evidence="4">GB24</strain>
    </source>
</reference>
<name>A0A9X1L942_9PROT</name>
<keyword evidence="5" id="KW-1185">Reference proteome</keyword>
<sequence>MPRRSAGSPGRASRPIWTGRRRRWPGCSPLPWPTHGLGLLRGLAAAGVPVLAILHLAPREPEPPLPEAAQAVIAALPGAPVRWAAVSAPIAARVAGRFGLPPAAIAVVPNGVPVPPEDPAARAAARLRQRRRLGLPPEAKLLVFAGRLELPKGADLLPGIAERLEQSCGATLVALGEGALRPGLAASRAGRRDGPLRLPGHVQDVPDWLLAADALLLPSRLEGCPLVFLEAAARRCPVIASGDALEAFGEDAPRLAAIAPAGGIAHLTDLAHVRLNDRGASRTSVDAAFRSAVVQDEAAMLRRYFSLLRSSLA</sequence>
<dbReference type="Proteomes" id="UP001139311">
    <property type="component" value="Unassembled WGS sequence"/>
</dbReference>
<dbReference type="EC" id="2.4.-.-" evidence="4"/>
<dbReference type="EMBL" id="JAJAQI010000003">
    <property type="protein sequence ID" value="MCB4820643.1"/>
    <property type="molecule type" value="Genomic_DNA"/>
</dbReference>